<gene>
    <name evidence="2" type="ORF">LX15_002403</name>
</gene>
<dbReference type="EMBL" id="JAMTCP010000010">
    <property type="protein sequence ID" value="MCP2258705.1"/>
    <property type="molecule type" value="Genomic_DNA"/>
</dbReference>
<comment type="caution">
    <text evidence="2">The sequence shown here is derived from an EMBL/GenBank/DDBJ whole genome shotgun (WGS) entry which is preliminary data.</text>
</comment>
<accession>A0ABT1HT51</accession>
<protein>
    <submittedName>
        <fullName evidence="2">Mycothiol system anti-sigma-R factor</fullName>
    </submittedName>
</protein>
<name>A0ABT1HT51_STRSD</name>
<evidence type="ECO:0000259" key="1">
    <source>
        <dbReference type="Pfam" id="PF13490"/>
    </source>
</evidence>
<organism evidence="2 3">
    <name type="scientific">Streptoalloteichus tenebrarius (strain ATCC 17920 / DSM 40477 / JCM 4838 / CBS 697.72 / NBRC 16177 / NCIMB 11028 / NRRL B-12390 / A12253. 1 / ISP 5477)</name>
    <name type="common">Streptomyces tenebrarius</name>
    <dbReference type="NCBI Taxonomy" id="1933"/>
    <lineage>
        <taxon>Bacteria</taxon>
        <taxon>Bacillati</taxon>
        <taxon>Actinomycetota</taxon>
        <taxon>Actinomycetes</taxon>
        <taxon>Pseudonocardiales</taxon>
        <taxon>Pseudonocardiaceae</taxon>
        <taxon>Streptoalloteichus</taxon>
    </lineage>
</organism>
<dbReference type="Proteomes" id="UP001205311">
    <property type="component" value="Unassembled WGS sequence"/>
</dbReference>
<dbReference type="InterPro" id="IPR027383">
    <property type="entry name" value="Znf_put"/>
</dbReference>
<evidence type="ECO:0000313" key="3">
    <source>
        <dbReference type="Proteomes" id="UP001205311"/>
    </source>
</evidence>
<evidence type="ECO:0000313" key="2">
    <source>
        <dbReference type="EMBL" id="MCP2258705.1"/>
    </source>
</evidence>
<keyword evidence="3" id="KW-1185">Reference proteome</keyword>
<dbReference type="NCBIfam" id="TIGR03988">
    <property type="entry name" value="antisig_RsrA"/>
    <property type="match status" value="1"/>
</dbReference>
<dbReference type="InterPro" id="IPR024020">
    <property type="entry name" value="Anit_sigma_mycothiol_RsrA"/>
</dbReference>
<reference evidence="2 3" key="1">
    <citation type="submission" date="2022-06" db="EMBL/GenBank/DDBJ databases">
        <title>Genomic Encyclopedia of Archaeal and Bacterial Type Strains, Phase II (KMG-II): from individual species to whole genera.</title>
        <authorList>
            <person name="Goeker M."/>
        </authorList>
    </citation>
    <scope>NUCLEOTIDE SEQUENCE [LARGE SCALE GENOMIC DNA]</scope>
    <source>
        <strain evidence="2 3">DSM 40477</strain>
    </source>
</reference>
<dbReference type="RefSeq" id="WP_253669618.1">
    <property type="nucleotide sequence ID" value="NZ_JAMTCP010000010.1"/>
</dbReference>
<feature type="domain" description="Putative zinc-finger" evidence="1">
    <location>
        <begin position="11"/>
        <end position="44"/>
    </location>
</feature>
<proteinExistence type="predicted"/>
<dbReference type="Pfam" id="PF13490">
    <property type="entry name" value="zf-HC2"/>
    <property type="match status" value="1"/>
</dbReference>
<sequence length="112" mass="12769">MSCGKPHETPCDEVLAEVWLFLDHECDQVRRQKLERHLEECGACLEHYGLEEHIKALLGKKCGGDHAPDALKQRLRATIRQAVLEQAEVTVEHHPDGPTVEVRARRVELTEE</sequence>